<dbReference type="GeneID" id="19461321"/>
<evidence type="ECO:0000313" key="1">
    <source>
        <dbReference type="EMBL" id="EPE26351.1"/>
    </source>
</evidence>
<evidence type="ECO:0000313" key="2">
    <source>
        <dbReference type="Proteomes" id="UP000016922"/>
    </source>
</evidence>
<dbReference type="EMBL" id="KE145371">
    <property type="protein sequence ID" value="EPE26351.1"/>
    <property type="molecule type" value="Genomic_DNA"/>
</dbReference>
<sequence>MSNTDTRKEITQSKGSHKSTVVLELVAEKLYITWTCVCDYSHSHVNKPFINEVVAAEEKCNEKGCGHPVFINDESLKQAEAAIVQFKEIFSGEKPNSDKPPTYDVSQDAPPKFTDYEIPSTPRNPLTESTINLDGGAHRRIHVRFEGLGPGKGYQLWFTYFCTKTPQDKPFVEPSSGFVVNTAKERCLGCGELMLVGEEARMQAGEATDKFRAIVDRREKQYRGIR</sequence>
<keyword evidence="2" id="KW-1185">Reference proteome</keyword>
<accession>S3D2T6</accession>
<reference evidence="1 2" key="1">
    <citation type="journal article" date="2013" name="BMC Genomics">
        <title>Genomics-driven discovery of the pneumocandin biosynthetic gene cluster in the fungus Glarea lozoyensis.</title>
        <authorList>
            <person name="Chen L."/>
            <person name="Yue Q."/>
            <person name="Zhang X."/>
            <person name="Xiang M."/>
            <person name="Wang C."/>
            <person name="Li S."/>
            <person name="Che Y."/>
            <person name="Ortiz-Lopez F.J."/>
            <person name="Bills G.F."/>
            <person name="Liu X."/>
            <person name="An Z."/>
        </authorList>
    </citation>
    <scope>NUCLEOTIDE SEQUENCE [LARGE SCALE GENOMIC DNA]</scope>
    <source>
        <strain evidence="2">ATCC 20868 / MF5171</strain>
    </source>
</reference>
<dbReference type="RefSeq" id="XP_008087670.1">
    <property type="nucleotide sequence ID" value="XM_008089479.1"/>
</dbReference>
<organism evidence="1 2">
    <name type="scientific">Glarea lozoyensis (strain ATCC 20868 / MF5171)</name>
    <dbReference type="NCBI Taxonomy" id="1116229"/>
    <lineage>
        <taxon>Eukaryota</taxon>
        <taxon>Fungi</taxon>
        <taxon>Dikarya</taxon>
        <taxon>Ascomycota</taxon>
        <taxon>Pezizomycotina</taxon>
        <taxon>Leotiomycetes</taxon>
        <taxon>Helotiales</taxon>
        <taxon>Helotiaceae</taxon>
        <taxon>Glarea</taxon>
    </lineage>
</organism>
<dbReference type="Proteomes" id="UP000016922">
    <property type="component" value="Unassembled WGS sequence"/>
</dbReference>
<gene>
    <name evidence="1" type="ORF">GLAREA_02263</name>
</gene>
<dbReference type="KEGG" id="glz:GLAREA_02263"/>
<dbReference type="HOGENOM" id="CLU_1224869_0_0_1"/>
<dbReference type="AlphaFoldDB" id="S3D2T6"/>
<name>S3D2T6_GLAL2</name>
<protein>
    <submittedName>
        <fullName evidence="1">Uncharacterized protein</fullName>
    </submittedName>
</protein>
<proteinExistence type="predicted"/>